<dbReference type="RefSeq" id="XP_060412722.1">
    <property type="nucleotide sequence ID" value="XM_060551969.1"/>
</dbReference>
<dbReference type="GeneID" id="85436209"/>
<evidence type="ECO:0000256" key="1">
    <source>
        <dbReference type="SAM" id="MobiDB-lite"/>
    </source>
</evidence>
<reference evidence="2" key="1">
    <citation type="submission" date="2021-06" db="EMBL/GenBank/DDBJ databases">
        <title>Comparative genomics, transcriptomics and evolutionary studies reveal genomic signatures of adaptation to plant cell wall in hemibiotrophic fungi.</title>
        <authorList>
            <consortium name="DOE Joint Genome Institute"/>
            <person name="Baroncelli R."/>
            <person name="Diaz J.F."/>
            <person name="Benocci T."/>
            <person name="Peng M."/>
            <person name="Battaglia E."/>
            <person name="Haridas S."/>
            <person name="Andreopoulos W."/>
            <person name="Labutti K."/>
            <person name="Pangilinan J."/>
            <person name="Floch G.L."/>
            <person name="Makela M.R."/>
            <person name="Henrissat B."/>
            <person name="Grigoriev I.V."/>
            <person name="Crouch J.A."/>
            <person name="De Vries R.P."/>
            <person name="Sukno S.A."/>
            <person name="Thon M.R."/>
        </authorList>
    </citation>
    <scope>NUCLEOTIDE SEQUENCE</scope>
    <source>
        <strain evidence="2">CBS 125086</strain>
    </source>
</reference>
<protein>
    <submittedName>
        <fullName evidence="2">Uncharacterized protein</fullName>
    </submittedName>
</protein>
<dbReference type="EMBL" id="JAHLJV010000042">
    <property type="protein sequence ID" value="KAK1585705.1"/>
    <property type="molecule type" value="Genomic_DNA"/>
</dbReference>
<dbReference type="AlphaFoldDB" id="A0AAD8PWZ1"/>
<accession>A0AAD8PWZ1</accession>
<organism evidence="2 3">
    <name type="scientific">Colletotrichum navitas</name>
    <dbReference type="NCBI Taxonomy" id="681940"/>
    <lineage>
        <taxon>Eukaryota</taxon>
        <taxon>Fungi</taxon>
        <taxon>Dikarya</taxon>
        <taxon>Ascomycota</taxon>
        <taxon>Pezizomycotina</taxon>
        <taxon>Sordariomycetes</taxon>
        <taxon>Hypocreomycetidae</taxon>
        <taxon>Glomerellales</taxon>
        <taxon>Glomerellaceae</taxon>
        <taxon>Colletotrichum</taxon>
        <taxon>Colletotrichum graminicola species complex</taxon>
    </lineage>
</organism>
<comment type="caution">
    <text evidence="2">The sequence shown here is derived from an EMBL/GenBank/DDBJ whole genome shotgun (WGS) entry which is preliminary data.</text>
</comment>
<gene>
    <name evidence="2" type="ORF">LY79DRAFT_264718</name>
</gene>
<keyword evidence="3" id="KW-1185">Reference proteome</keyword>
<feature type="region of interest" description="Disordered" evidence="1">
    <location>
        <begin position="131"/>
        <end position="154"/>
    </location>
</feature>
<proteinExistence type="predicted"/>
<name>A0AAD8PWZ1_9PEZI</name>
<evidence type="ECO:0000313" key="3">
    <source>
        <dbReference type="Proteomes" id="UP001230504"/>
    </source>
</evidence>
<feature type="region of interest" description="Disordered" evidence="1">
    <location>
        <begin position="22"/>
        <end position="116"/>
    </location>
</feature>
<feature type="compositionally biased region" description="Low complexity" evidence="1">
    <location>
        <begin position="131"/>
        <end position="147"/>
    </location>
</feature>
<evidence type="ECO:0000313" key="2">
    <source>
        <dbReference type="EMBL" id="KAK1585705.1"/>
    </source>
</evidence>
<sequence length="154" mass="16181">MTPQETMSRGPAYDAEVHILNPHSPQTKYLTWVRQDDDGSSSEERGRPRLRGDGNLALAQQQQQQQQTAAGSPAASFGRVSPDVDPGGLFVAAPSIHRSRSRSVAPSLPIPIPGAAGSRRAAFRSAELAERLAAAGDSDSGTDSRGGSPIGRLP</sequence>
<dbReference type="Proteomes" id="UP001230504">
    <property type="component" value="Unassembled WGS sequence"/>
</dbReference>
<feature type="compositionally biased region" description="Basic and acidic residues" evidence="1">
    <location>
        <begin position="34"/>
        <end position="52"/>
    </location>
</feature>